<feature type="compositionally biased region" description="Polar residues" evidence="1">
    <location>
        <begin position="59"/>
        <end position="70"/>
    </location>
</feature>
<feature type="region of interest" description="Disordered" evidence="1">
    <location>
        <begin position="1"/>
        <end position="22"/>
    </location>
</feature>
<proteinExistence type="predicted"/>
<accession>A0A645B589</accession>
<dbReference type="EMBL" id="VSSQ01017878">
    <property type="protein sequence ID" value="MPM60592.1"/>
    <property type="molecule type" value="Genomic_DNA"/>
</dbReference>
<name>A0A645B589_9ZZZZ</name>
<reference evidence="2" key="1">
    <citation type="submission" date="2019-08" db="EMBL/GenBank/DDBJ databases">
        <authorList>
            <person name="Kucharzyk K."/>
            <person name="Murdoch R.W."/>
            <person name="Higgins S."/>
            <person name="Loffler F."/>
        </authorList>
    </citation>
    <scope>NUCLEOTIDE SEQUENCE</scope>
</reference>
<dbReference type="AlphaFoldDB" id="A0A645B589"/>
<gene>
    <name evidence="2" type="ORF">SDC9_107444</name>
</gene>
<comment type="caution">
    <text evidence="2">The sequence shown here is derived from an EMBL/GenBank/DDBJ whole genome shotgun (WGS) entry which is preliminary data.</text>
</comment>
<sequence>MPKMTISAPMTQGSHLPMPERSADAAAVVCVGVGVETGGTLAAAAPAKAGPSSPRPPSTSEATSAGNTDGTVPPGVRYDTNLGSSPPTADITCSRGRSRRETIADSNPPPPPNMDSNCALLGICGADDVPSQLCTRPSSPSLRRR</sequence>
<protein>
    <submittedName>
        <fullName evidence="2">Uncharacterized protein</fullName>
    </submittedName>
</protein>
<evidence type="ECO:0000313" key="2">
    <source>
        <dbReference type="EMBL" id="MPM60592.1"/>
    </source>
</evidence>
<organism evidence="2">
    <name type="scientific">bioreactor metagenome</name>
    <dbReference type="NCBI Taxonomy" id="1076179"/>
    <lineage>
        <taxon>unclassified sequences</taxon>
        <taxon>metagenomes</taxon>
        <taxon>ecological metagenomes</taxon>
    </lineage>
</organism>
<feature type="region of interest" description="Disordered" evidence="1">
    <location>
        <begin position="44"/>
        <end position="119"/>
    </location>
</feature>
<evidence type="ECO:0000256" key="1">
    <source>
        <dbReference type="SAM" id="MobiDB-lite"/>
    </source>
</evidence>